<evidence type="ECO:0000313" key="1">
    <source>
        <dbReference type="EMBL" id="GES75147.1"/>
    </source>
</evidence>
<reference evidence="1" key="1">
    <citation type="submission" date="2019-10" db="EMBL/GenBank/DDBJ databases">
        <title>Conservation and host-specific expression of non-tandemly repeated heterogenous ribosome RNA gene in arbuscular mycorrhizal fungi.</title>
        <authorList>
            <person name="Maeda T."/>
            <person name="Kobayashi Y."/>
            <person name="Nakagawa T."/>
            <person name="Ezawa T."/>
            <person name="Yamaguchi K."/>
            <person name="Bino T."/>
            <person name="Nishimoto Y."/>
            <person name="Shigenobu S."/>
            <person name="Kawaguchi M."/>
        </authorList>
    </citation>
    <scope>NUCLEOTIDE SEQUENCE</scope>
    <source>
        <strain evidence="1">HR1</strain>
    </source>
</reference>
<comment type="caution">
    <text evidence="1">The sequence shown here is derived from an EMBL/GenBank/DDBJ whole genome shotgun (WGS) entry which is preliminary data.</text>
</comment>
<gene>
    <name evidence="1" type="ORF">RCL2_000260300</name>
</gene>
<dbReference type="PANTHER" id="PTHR47839:SF1">
    <property type="entry name" value="DOMAIN PROTEIN, PUTATIVE (AFU_ORTHOLOGUE AFUA_6G04830)-RELATED"/>
    <property type="match status" value="1"/>
</dbReference>
<dbReference type="AlphaFoldDB" id="A0A8H3KSN0"/>
<accession>A0A8H3KSN0</accession>
<proteinExistence type="predicted"/>
<dbReference type="EMBL" id="BLAL01000013">
    <property type="protein sequence ID" value="GES75147.1"/>
    <property type="molecule type" value="Genomic_DNA"/>
</dbReference>
<dbReference type="Proteomes" id="UP000615446">
    <property type="component" value="Unassembled WGS sequence"/>
</dbReference>
<organism evidence="1 2">
    <name type="scientific">Rhizophagus clarus</name>
    <dbReference type="NCBI Taxonomy" id="94130"/>
    <lineage>
        <taxon>Eukaryota</taxon>
        <taxon>Fungi</taxon>
        <taxon>Fungi incertae sedis</taxon>
        <taxon>Mucoromycota</taxon>
        <taxon>Glomeromycotina</taxon>
        <taxon>Glomeromycetes</taxon>
        <taxon>Glomerales</taxon>
        <taxon>Glomeraceae</taxon>
        <taxon>Rhizophagus</taxon>
    </lineage>
</organism>
<evidence type="ECO:0000313" key="2">
    <source>
        <dbReference type="Proteomes" id="UP000615446"/>
    </source>
</evidence>
<dbReference type="OrthoDB" id="2357271at2759"/>
<dbReference type="PANTHER" id="PTHR47839">
    <property type="entry name" value="DOMAIN PROTEIN, PUTATIVE (AFU_ORTHOLOGUE AFUA_6G04830)-RELATED"/>
    <property type="match status" value="1"/>
</dbReference>
<sequence>MLKDLADVFGIPTEHIHIYYDNSTSSIAFNNNGALFFNLKVYIILHDEKCKIKPTIYAMTYWFMTLCHELAHNIILPHNSKHEYYFSSFAEIYMSNYLTLIEKRGIAF</sequence>
<protein>
    <submittedName>
        <fullName evidence="1">Uncharacterized protein</fullName>
    </submittedName>
</protein>
<name>A0A8H3KSN0_9GLOM</name>